<evidence type="ECO:0000256" key="11">
    <source>
        <dbReference type="ARBA" id="ARBA00025811"/>
    </source>
</evidence>
<evidence type="ECO:0000313" key="14">
    <source>
        <dbReference type="EMBL" id="KEZ76164.1"/>
    </source>
</evidence>
<keyword evidence="15" id="KW-1185">Reference proteome</keyword>
<accession>A0A084IHI0</accession>
<evidence type="ECO:0000256" key="12">
    <source>
        <dbReference type="ARBA" id="ARBA00047712"/>
    </source>
</evidence>
<dbReference type="InterPro" id="IPR001457">
    <property type="entry name" value="NADH_UbQ/plastoQ_OxRdtase_su6"/>
</dbReference>
<keyword evidence="6 13" id="KW-0874">Quinone</keyword>
<dbReference type="Proteomes" id="UP000028302">
    <property type="component" value="Unassembled WGS sequence"/>
</dbReference>
<dbReference type="STRING" id="1304275.C41B8_16224"/>
<evidence type="ECO:0000256" key="3">
    <source>
        <dbReference type="ARBA" id="ARBA00019907"/>
    </source>
</evidence>
<name>A0A084IHI0_SALHC</name>
<keyword evidence="4 13" id="KW-1003">Cell membrane</keyword>
<dbReference type="PANTHER" id="PTHR33269">
    <property type="entry name" value="NADH-UBIQUINONE OXIDOREDUCTASE CHAIN 6"/>
    <property type="match status" value="1"/>
</dbReference>
<keyword evidence="14" id="KW-0830">Ubiquinone</keyword>
<evidence type="ECO:0000256" key="13">
    <source>
        <dbReference type="RuleBase" id="RU004429"/>
    </source>
</evidence>
<dbReference type="eggNOG" id="COG0839">
    <property type="taxonomic scope" value="Bacteria"/>
</dbReference>
<keyword evidence="5 13" id="KW-0812">Transmembrane</keyword>
<evidence type="ECO:0000256" key="8">
    <source>
        <dbReference type="ARBA" id="ARBA00022989"/>
    </source>
</evidence>
<protein>
    <recommendedName>
        <fullName evidence="3 13">NADH-quinone oxidoreductase subunit J</fullName>
        <ecNumber evidence="13">7.1.1.-</ecNumber>
    </recommendedName>
</protein>
<reference evidence="14 15" key="1">
    <citation type="submission" date="2013-03" db="EMBL/GenBank/DDBJ databases">
        <title>Salinisphaera hydrothermalis C41B8 Genome Sequencing.</title>
        <authorList>
            <person name="Li C."/>
            <person name="Lai Q."/>
            <person name="Shao Z."/>
        </authorList>
    </citation>
    <scope>NUCLEOTIDE SEQUENCE [LARGE SCALE GENOMIC DNA]</scope>
    <source>
        <strain evidence="14 15">C41B8</strain>
    </source>
</reference>
<keyword evidence="7" id="KW-1278">Translocase</keyword>
<evidence type="ECO:0000256" key="1">
    <source>
        <dbReference type="ARBA" id="ARBA00004651"/>
    </source>
</evidence>
<evidence type="ECO:0000256" key="4">
    <source>
        <dbReference type="ARBA" id="ARBA00022475"/>
    </source>
</evidence>
<dbReference type="AlphaFoldDB" id="A0A084IHI0"/>
<comment type="function">
    <text evidence="13">NDH-1 shuttles electrons from NADH, via FMN and iron-sulfur (Fe-S) centers, to quinones in the respiratory chain. Couples the redox reaction to proton translocation (for every two electrons transferred, four hydrogen ions are translocated across the cytoplasmic membrane), and thus conserves the redox energy in a proton gradient.</text>
</comment>
<feature type="transmembrane region" description="Helical" evidence="13">
    <location>
        <begin position="30"/>
        <end position="50"/>
    </location>
</feature>
<sequence>METTFFIAGIVALAATLRTITCANPVHALLYLITSLLAVAIDFYALGAAFAATLEVVVYAGAVMVLFVFVVMMLNLNQETVTRERHWLRPKLWVGPSVFAAILLIAMVWSMTVGGAIGGIEGTPLSANAVGMALFGPYVLVVELAAFLLLAALVVAIHIGRDERNEARWKAEHGERETTQAGEQQ</sequence>
<feature type="transmembrane region" description="Helical" evidence="13">
    <location>
        <begin position="56"/>
        <end position="76"/>
    </location>
</feature>
<proteinExistence type="inferred from homology"/>
<evidence type="ECO:0000256" key="6">
    <source>
        <dbReference type="ARBA" id="ARBA00022719"/>
    </source>
</evidence>
<dbReference type="PATRIC" id="fig|1304275.5.peg.3322"/>
<comment type="subunit">
    <text evidence="11">Composed of 13 different subunits. Subunits NuoA, H, J, K, L, M, N constitute the membrane sector of the complex.</text>
</comment>
<evidence type="ECO:0000313" key="15">
    <source>
        <dbReference type="Proteomes" id="UP000028302"/>
    </source>
</evidence>
<evidence type="ECO:0000256" key="9">
    <source>
        <dbReference type="ARBA" id="ARBA00023027"/>
    </source>
</evidence>
<feature type="transmembrane region" description="Helical" evidence="13">
    <location>
        <begin position="6"/>
        <end position="23"/>
    </location>
</feature>
<dbReference type="Gene3D" id="1.20.120.1200">
    <property type="entry name" value="NADH-ubiquinone/plastoquinone oxidoreductase chain 6, subunit NuoJ"/>
    <property type="match status" value="1"/>
</dbReference>
<evidence type="ECO:0000256" key="2">
    <source>
        <dbReference type="ARBA" id="ARBA00005698"/>
    </source>
</evidence>
<dbReference type="PANTHER" id="PTHR33269:SF17">
    <property type="entry name" value="NADH-UBIQUINONE OXIDOREDUCTASE CHAIN 6"/>
    <property type="match status" value="1"/>
</dbReference>
<comment type="caution">
    <text evidence="14">The sequence shown here is derived from an EMBL/GenBank/DDBJ whole genome shotgun (WGS) entry which is preliminary data.</text>
</comment>
<keyword evidence="8 13" id="KW-1133">Transmembrane helix</keyword>
<feature type="transmembrane region" description="Helical" evidence="13">
    <location>
        <begin position="138"/>
        <end position="160"/>
    </location>
</feature>
<feature type="transmembrane region" description="Helical" evidence="13">
    <location>
        <begin position="97"/>
        <end position="118"/>
    </location>
</feature>
<gene>
    <name evidence="14" type="ORF">C41B8_16224</name>
</gene>
<evidence type="ECO:0000256" key="5">
    <source>
        <dbReference type="ARBA" id="ARBA00022692"/>
    </source>
</evidence>
<dbReference type="EMBL" id="APNK01000037">
    <property type="protein sequence ID" value="KEZ76164.1"/>
    <property type="molecule type" value="Genomic_DNA"/>
</dbReference>
<comment type="similarity">
    <text evidence="2 13">Belongs to the complex I subunit 6 family.</text>
</comment>
<dbReference type="FunFam" id="1.20.120.1200:FF:000001">
    <property type="entry name" value="NADH-quinone oxidoreductase subunit J"/>
    <property type="match status" value="1"/>
</dbReference>
<dbReference type="GO" id="GO:0008137">
    <property type="term" value="F:NADH dehydrogenase (ubiquinone) activity"/>
    <property type="evidence" value="ECO:0007669"/>
    <property type="project" value="UniProtKB-UniRule"/>
</dbReference>
<dbReference type="RefSeq" id="WP_037340606.1">
    <property type="nucleotide sequence ID" value="NZ_APNK01000037.1"/>
</dbReference>
<organism evidence="14 15">
    <name type="scientific">Salinisphaera hydrothermalis (strain C41B8)</name>
    <dbReference type="NCBI Taxonomy" id="1304275"/>
    <lineage>
        <taxon>Bacteria</taxon>
        <taxon>Pseudomonadati</taxon>
        <taxon>Pseudomonadota</taxon>
        <taxon>Gammaproteobacteria</taxon>
        <taxon>Salinisphaerales</taxon>
        <taxon>Salinisphaeraceae</taxon>
        <taxon>Salinisphaera</taxon>
    </lineage>
</organism>
<comment type="subcellular location">
    <subcellularLocation>
        <location evidence="1 13">Cell membrane</location>
        <topology evidence="1 13">Multi-pass membrane protein</topology>
    </subcellularLocation>
</comment>
<comment type="catalytic activity">
    <reaction evidence="12 13">
        <text>a quinone + NADH + 5 H(+)(in) = a quinol + NAD(+) + 4 H(+)(out)</text>
        <dbReference type="Rhea" id="RHEA:57888"/>
        <dbReference type="ChEBI" id="CHEBI:15378"/>
        <dbReference type="ChEBI" id="CHEBI:24646"/>
        <dbReference type="ChEBI" id="CHEBI:57540"/>
        <dbReference type="ChEBI" id="CHEBI:57945"/>
        <dbReference type="ChEBI" id="CHEBI:132124"/>
    </reaction>
</comment>
<dbReference type="GO" id="GO:0005886">
    <property type="term" value="C:plasma membrane"/>
    <property type="evidence" value="ECO:0007669"/>
    <property type="project" value="UniProtKB-SubCell"/>
</dbReference>
<dbReference type="OrthoDB" id="9790848at2"/>
<evidence type="ECO:0000256" key="7">
    <source>
        <dbReference type="ARBA" id="ARBA00022967"/>
    </source>
</evidence>
<dbReference type="Pfam" id="PF00499">
    <property type="entry name" value="Oxidored_q3"/>
    <property type="match status" value="1"/>
</dbReference>
<evidence type="ECO:0000256" key="10">
    <source>
        <dbReference type="ARBA" id="ARBA00023136"/>
    </source>
</evidence>
<keyword evidence="10 13" id="KW-0472">Membrane</keyword>
<dbReference type="GO" id="GO:0048038">
    <property type="term" value="F:quinone binding"/>
    <property type="evidence" value="ECO:0007669"/>
    <property type="project" value="UniProtKB-UniRule"/>
</dbReference>
<keyword evidence="9 13" id="KW-0520">NAD</keyword>
<dbReference type="EC" id="7.1.1.-" evidence="13"/>
<dbReference type="InterPro" id="IPR042106">
    <property type="entry name" value="Nuo/plastoQ_OxRdtase_6_NuoJ"/>
</dbReference>
<dbReference type="NCBIfam" id="NF005162">
    <property type="entry name" value="PRK06638.1-1"/>
    <property type="match status" value="1"/>
</dbReference>